<name>A0ABU3E6R6_9FLAO</name>
<protein>
    <submittedName>
        <fullName evidence="7">UbiA-like protein EboC</fullName>
    </submittedName>
</protein>
<keyword evidence="5 6" id="KW-0472">Membrane</keyword>
<comment type="subcellular location">
    <subcellularLocation>
        <location evidence="1">Membrane</location>
        <topology evidence="1">Multi-pass membrane protein</topology>
    </subcellularLocation>
</comment>
<keyword evidence="8" id="KW-1185">Reference proteome</keyword>
<proteinExistence type="predicted"/>
<feature type="transmembrane region" description="Helical" evidence="6">
    <location>
        <begin position="269"/>
        <end position="288"/>
    </location>
</feature>
<comment type="caution">
    <text evidence="7">The sequence shown here is derived from an EMBL/GenBank/DDBJ whole genome shotgun (WGS) entry which is preliminary data.</text>
</comment>
<evidence type="ECO:0000256" key="4">
    <source>
        <dbReference type="ARBA" id="ARBA00022989"/>
    </source>
</evidence>
<evidence type="ECO:0000313" key="7">
    <source>
        <dbReference type="EMBL" id="MDT0691684.1"/>
    </source>
</evidence>
<dbReference type="NCBIfam" id="NF035940">
    <property type="entry name" value="prenyl_rel_EboC"/>
    <property type="match status" value="1"/>
</dbReference>
<keyword evidence="3 6" id="KW-0812">Transmembrane</keyword>
<evidence type="ECO:0000256" key="3">
    <source>
        <dbReference type="ARBA" id="ARBA00022692"/>
    </source>
</evidence>
<feature type="transmembrane region" description="Helical" evidence="6">
    <location>
        <begin position="158"/>
        <end position="175"/>
    </location>
</feature>
<dbReference type="Gene3D" id="1.10.357.140">
    <property type="entry name" value="UbiA prenyltransferase"/>
    <property type="match status" value="1"/>
</dbReference>
<dbReference type="PANTHER" id="PTHR42723:SF1">
    <property type="entry name" value="CHLOROPHYLL SYNTHASE, CHLOROPLASTIC"/>
    <property type="match status" value="1"/>
</dbReference>
<organism evidence="7 8">
    <name type="scientific">Autumnicola patrickiae</name>
    <dbReference type="NCBI Taxonomy" id="3075591"/>
    <lineage>
        <taxon>Bacteria</taxon>
        <taxon>Pseudomonadati</taxon>
        <taxon>Bacteroidota</taxon>
        <taxon>Flavobacteriia</taxon>
        <taxon>Flavobacteriales</taxon>
        <taxon>Flavobacteriaceae</taxon>
        <taxon>Autumnicola</taxon>
    </lineage>
</organism>
<dbReference type="CDD" id="cd13964">
    <property type="entry name" value="PT_UbiA_1"/>
    <property type="match status" value="1"/>
</dbReference>
<dbReference type="Pfam" id="PF01040">
    <property type="entry name" value="UbiA"/>
    <property type="match status" value="1"/>
</dbReference>
<feature type="transmembrane region" description="Helical" evidence="6">
    <location>
        <begin position="12"/>
        <end position="35"/>
    </location>
</feature>
<dbReference type="InterPro" id="IPR000537">
    <property type="entry name" value="UbiA_prenyltransferase"/>
</dbReference>
<dbReference type="InterPro" id="IPR050475">
    <property type="entry name" value="Prenyltransferase_related"/>
</dbReference>
<dbReference type="Proteomes" id="UP001261624">
    <property type="component" value="Unassembled WGS sequence"/>
</dbReference>
<reference evidence="7 8" key="1">
    <citation type="submission" date="2023-09" db="EMBL/GenBank/DDBJ databases">
        <authorList>
            <person name="Rey-Velasco X."/>
        </authorList>
    </citation>
    <scope>NUCLEOTIDE SEQUENCE [LARGE SCALE GENOMIC DNA]</scope>
    <source>
        <strain evidence="7 8">F188</strain>
    </source>
</reference>
<evidence type="ECO:0000256" key="2">
    <source>
        <dbReference type="ARBA" id="ARBA00022475"/>
    </source>
</evidence>
<evidence type="ECO:0000256" key="5">
    <source>
        <dbReference type="ARBA" id="ARBA00023136"/>
    </source>
</evidence>
<feature type="transmembrane region" description="Helical" evidence="6">
    <location>
        <begin position="187"/>
        <end position="206"/>
    </location>
</feature>
<evidence type="ECO:0000256" key="6">
    <source>
        <dbReference type="SAM" id="Phobius"/>
    </source>
</evidence>
<feature type="transmembrane region" description="Helical" evidence="6">
    <location>
        <begin position="245"/>
        <end position="263"/>
    </location>
</feature>
<sequence length="291" mass="30986">MLPYLKLMRPANIITAFADILAGSSIVAGGLIVFYSADLYLLLLATAGLYGGGVVLNDYFDAEIDQQERPERPIPSGQVTKSEALTLGVVLFLIGIAASFVVNVVSGFLAVAIAVLATAYDAKGKHIDWIGPINMGLCRGLNLLLGMSILPAITAENWYLLFIPVIYIAAITSISKGEVTGSTRKPLYVAAFFYLLVITAIAYLGYESEASDFFSTVLFVILFAALILPPLVRAIKEPSAKKIRLAVKVGIISLIVMNAAIAASSAGLFFGLVVLTLLPFSFLTGKLFPVT</sequence>
<evidence type="ECO:0000313" key="8">
    <source>
        <dbReference type="Proteomes" id="UP001261624"/>
    </source>
</evidence>
<keyword evidence="2" id="KW-1003">Cell membrane</keyword>
<gene>
    <name evidence="7" type="primary">eboC</name>
    <name evidence="7" type="ORF">RM549_17970</name>
</gene>
<dbReference type="RefSeq" id="WP_265164182.1">
    <property type="nucleotide sequence ID" value="NZ_JAVRHM010000032.1"/>
</dbReference>
<feature type="transmembrane region" description="Helical" evidence="6">
    <location>
        <begin position="212"/>
        <end position="233"/>
    </location>
</feature>
<dbReference type="PANTHER" id="PTHR42723">
    <property type="entry name" value="CHLOROPHYLL SYNTHASE"/>
    <property type="match status" value="1"/>
</dbReference>
<feature type="transmembrane region" description="Helical" evidence="6">
    <location>
        <begin position="89"/>
        <end position="117"/>
    </location>
</feature>
<evidence type="ECO:0000256" key="1">
    <source>
        <dbReference type="ARBA" id="ARBA00004141"/>
    </source>
</evidence>
<dbReference type="InterPro" id="IPR044878">
    <property type="entry name" value="UbiA_sf"/>
</dbReference>
<keyword evidence="4 6" id="KW-1133">Transmembrane helix</keyword>
<accession>A0ABU3E6R6</accession>
<dbReference type="EMBL" id="JAVRHM010000032">
    <property type="protein sequence ID" value="MDT0691684.1"/>
    <property type="molecule type" value="Genomic_DNA"/>
</dbReference>